<dbReference type="NCBIfam" id="NF003559">
    <property type="entry name" value="PRK05234.1"/>
    <property type="match status" value="1"/>
</dbReference>
<dbReference type="InterPro" id="IPR011607">
    <property type="entry name" value="MGS-like_dom"/>
</dbReference>
<evidence type="ECO:0000313" key="6">
    <source>
        <dbReference type="Proteomes" id="UP000547614"/>
    </source>
</evidence>
<evidence type="ECO:0000256" key="2">
    <source>
        <dbReference type="HAMAP-Rule" id="MF_00549"/>
    </source>
</evidence>
<dbReference type="Proteomes" id="UP000547614">
    <property type="component" value="Unassembled WGS sequence"/>
</dbReference>
<feature type="binding site" evidence="2">
    <location>
        <position position="29"/>
    </location>
    <ligand>
        <name>substrate</name>
    </ligand>
</feature>
<dbReference type="CDD" id="cd01422">
    <property type="entry name" value="MGS"/>
    <property type="match status" value="1"/>
</dbReference>
<dbReference type="EMBL" id="JACHXP010000044">
    <property type="protein sequence ID" value="MBB3192609.1"/>
    <property type="molecule type" value="Genomic_DNA"/>
</dbReference>
<accession>A0A839VH29</accession>
<evidence type="ECO:0000256" key="3">
    <source>
        <dbReference type="PIRSR" id="PIRSR006614-1"/>
    </source>
</evidence>
<keyword evidence="2 5" id="KW-0456">Lyase</keyword>
<feature type="binding site" evidence="2">
    <location>
        <position position="104"/>
    </location>
    <ligand>
        <name>substrate</name>
    </ligand>
</feature>
<reference evidence="5 6" key="1">
    <citation type="submission" date="2020-08" db="EMBL/GenBank/DDBJ databases">
        <title>Genomic Encyclopedia of Type Strains, Phase III (KMG-III): the genomes of soil and plant-associated and newly described type strains.</title>
        <authorList>
            <person name="Whitman W."/>
        </authorList>
    </citation>
    <scope>NUCLEOTIDE SEQUENCE [LARGE SCALE GENOMIC DNA]</scope>
    <source>
        <strain evidence="5 6">CECT 7282</strain>
    </source>
</reference>
<dbReference type="PROSITE" id="PS01335">
    <property type="entry name" value="METHYLGLYOXAL_SYNTH"/>
    <property type="match status" value="1"/>
</dbReference>
<dbReference type="RefSeq" id="WP_183328379.1">
    <property type="nucleotide sequence ID" value="NZ_JACHXP010000044.1"/>
</dbReference>
<keyword evidence="6" id="KW-1185">Reference proteome</keyword>
<dbReference type="SMART" id="SM00851">
    <property type="entry name" value="MGS"/>
    <property type="match status" value="1"/>
</dbReference>
<protein>
    <recommendedName>
        <fullName evidence="2">Methylglyoxal synthase</fullName>
        <shortName evidence="2">MGS</shortName>
        <ecNumber evidence="2">4.2.3.3</ecNumber>
    </recommendedName>
</protein>
<proteinExistence type="inferred from homology"/>
<dbReference type="GO" id="GO:0019242">
    <property type="term" value="P:methylglyoxal biosynthetic process"/>
    <property type="evidence" value="ECO:0007669"/>
    <property type="project" value="UniProtKB-UniRule"/>
</dbReference>
<comment type="similarity">
    <text evidence="1 2">Belongs to the methylglyoxal synthase family.</text>
</comment>
<dbReference type="AlphaFoldDB" id="A0A839VH29"/>
<organism evidence="5 6">
    <name type="scientific">Halomonas cerina</name>
    <dbReference type="NCBI Taxonomy" id="447424"/>
    <lineage>
        <taxon>Bacteria</taxon>
        <taxon>Pseudomonadati</taxon>
        <taxon>Pseudomonadota</taxon>
        <taxon>Gammaproteobacteria</taxon>
        <taxon>Oceanospirillales</taxon>
        <taxon>Halomonadaceae</taxon>
        <taxon>Halomonas</taxon>
    </lineage>
</organism>
<dbReference type="HAMAP" id="MF_00549">
    <property type="entry name" value="Methylglyoxal_synth"/>
    <property type="match status" value="1"/>
</dbReference>
<feature type="binding site" evidence="2">
    <location>
        <begin position="51"/>
        <end position="54"/>
    </location>
    <ligand>
        <name>substrate</name>
    </ligand>
</feature>
<feature type="binding site" evidence="2">
    <location>
        <begin position="71"/>
        <end position="72"/>
    </location>
    <ligand>
        <name>substrate</name>
    </ligand>
</feature>
<dbReference type="Pfam" id="PF02142">
    <property type="entry name" value="MGS"/>
    <property type="match status" value="1"/>
</dbReference>
<dbReference type="Gene3D" id="3.40.50.1380">
    <property type="entry name" value="Methylglyoxal synthase-like domain"/>
    <property type="match status" value="1"/>
</dbReference>
<sequence length="158" mass="17622">MNEARPRREVQRTLPACKRIALIAHDGKKDEMLEWAGRWQASLARHQLVGTGTTARRIADRLSLEVEPLMSGPLGGDQQIGARIAEQGLDLLIFFWDPFAPQPHDPDVKALLRLAALWNVPVACNPASADFLLSSPWLDQDYEMNIPDASGWVSERSN</sequence>
<comment type="function">
    <text evidence="2">Catalyzes the formation of methylglyoxal from dihydroxyacetone phosphate.</text>
</comment>
<feature type="active site" description="Proton donor/acceptor" evidence="2 3">
    <location>
        <position position="77"/>
    </location>
</feature>
<gene>
    <name evidence="2" type="primary">mgsA</name>
    <name evidence="5" type="ORF">FHR94_003908</name>
</gene>
<dbReference type="GO" id="GO:0008929">
    <property type="term" value="F:methylglyoxal synthase activity"/>
    <property type="evidence" value="ECO:0007669"/>
    <property type="project" value="UniProtKB-UniRule"/>
</dbReference>
<feature type="domain" description="MGS-like" evidence="4">
    <location>
        <begin position="12"/>
        <end position="158"/>
    </location>
</feature>
<evidence type="ECO:0000256" key="1">
    <source>
        <dbReference type="ARBA" id="ARBA00006287"/>
    </source>
</evidence>
<comment type="catalytic activity">
    <reaction evidence="2">
        <text>dihydroxyacetone phosphate = methylglyoxal + phosphate</text>
        <dbReference type="Rhea" id="RHEA:17937"/>
        <dbReference type="ChEBI" id="CHEBI:17158"/>
        <dbReference type="ChEBI" id="CHEBI:43474"/>
        <dbReference type="ChEBI" id="CHEBI:57642"/>
        <dbReference type="EC" id="4.2.3.3"/>
    </reaction>
</comment>
<evidence type="ECO:0000313" key="5">
    <source>
        <dbReference type="EMBL" id="MBB3192609.1"/>
    </source>
</evidence>
<feature type="binding site" evidence="2">
    <location>
        <position position="25"/>
    </location>
    <ligand>
        <name>substrate</name>
    </ligand>
</feature>
<dbReference type="InterPro" id="IPR018148">
    <property type="entry name" value="Methylglyoxal_synth_AS"/>
</dbReference>
<dbReference type="InterPro" id="IPR004363">
    <property type="entry name" value="Methylgl_synth"/>
</dbReference>
<dbReference type="PANTHER" id="PTHR30492">
    <property type="entry name" value="METHYLGLYOXAL SYNTHASE"/>
    <property type="match status" value="1"/>
</dbReference>
<dbReference type="NCBIfam" id="TIGR00160">
    <property type="entry name" value="MGSA"/>
    <property type="match status" value="1"/>
</dbReference>
<dbReference type="GO" id="GO:0005829">
    <property type="term" value="C:cytosol"/>
    <property type="evidence" value="ECO:0007669"/>
    <property type="project" value="TreeGrafter"/>
</dbReference>
<comment type="caution">
    <text evidence="5">The sequence shown here is derived from an EMBL/GenBank/DDBJ whole genome shotgun (WGS) entry which is preliminary data.</text>
</comment>
<dbReference type="SUPFAM" id="SSF52335">
    <property type="entry name" value="Methylglyoxal synthase-like"/>
    <property type="match status" value="1"/>
</dbReference>
<dbReference type="PROSITE" id="PS51855">
    <property type="entry name" value="MGS"/>
    <property type="match status" value="1"/>
</dbReference>
<dbReference type="PANTHER" id="PTHR30492:SF0">
    <property type="entry name" value="METHYLGLYOXAL SYNTHASE"/>
    <property type="match status" value="1"/>
</dbReference>
<dbReference type="InterPro" id="IPR036914">
    <property type="entry name" value="MGS-like_dom_sf"/>
</dbReference>
<evidence type="ECO:0000259" key="4">
    <source>
        <dbReference type="PROSITE" id="PS51855"/>
    </source>
</evidence>
<name>A0A839VH29_9GAMM</name>
<dbReference type="PIRSF" id="PIRSF006614">
    <property type="entry name" value="Methylglyox_syn"/>
    <property type="match status" value="1"/>
</dbReference>
<dbReference type="EC" id="4.2.3.3" evidence="2"/>